<dbReference type="Proteomes" id="UP000078492">
    <property type="component" value="Unassembled WGS sequence"/>
</dbReference>
<keyword evidence="2" id="KW-1185">Reference proteome</keyword>
<protein>
    <submittedName>
        <fullName evidence="1">Uncharacterized protein</fullName>
    </submittedName>
</protein>
<dbReference type="EMBL" id="KQ979608">
    <property type="protein sequence ID" value="KYN20281.1"/>
    <property type="molecule type" value="Genomic_DNA"/>
</dbReference>
<evidence type="ECO:0000313" key="2">
    <source>
        <dbReference type="Proteomes" id="UP000078492"/>
    </source>
</evidence>
<accession>A0A195E5B9</accession>
<reference evidence="1 2" key="1">
    <citation type="submission" date="2015-09" db="EMBL/GenBank/DDBJ databases">
        <title>Trachymyrmex cornetzi WGS genome.</title>
        <authorList>
            <person name="Nygaard S."/>
            <person name="Hu H."/>
            <person name="Boomsma J."/>
            <person name="Zhang G."/>
        </authorList>
    </citation>
    <scope>NUCLEOTIDE SEQUENCE [LARGE SCALE GENOMIC DNA]</scope>
    <source>
        <strain evidence="1">Tcor2-1</strain>
        <tissue evidence="1">Whole body</tissue>
    </source>
</reference>
<sequence length="197" mass="22766">MGRLLEPKIYETKIERAPKADITRLDQLTSICLKEGYPGLYEALEKSFPKEPITRMDIDLMKTTYQKDYSDPAAARMTQRDMALTVLDTNDQCLPCSMPTKIIIKTDCSPYCRFSSSRYNGNASVGKRDRKQKIGLKREKKCEDIEKRQISLPSWRSEYQDSINKIGHAIMKVKLHHAKKKALPIQYQYSTTSSRTY</sequence>
<evidence type="ECO:0000313" key="1">
    <source>
        <dbReference type="EMBL" id="KYN20281.1"/>
    </source>
</evidence>
<proteinExistence type="predicted"/>
<name>A0A195E5B9_9HYME</name>
<gene>
    <name evidence="1" type="ORF">ALC57_07185</name>
</gene>
<organism evidence="1 2">
    <name type="scientific">Trachymyrmex cornetzi</name>
    <dbReference type="NCBI Taxonomy" id="471704"/>
    <lineage>
        <taxon>Eukaryota</taxon>
        <taxon>Metazoa</taxon>
        <taxon>Ecdysozoa</taxon>
        <taxon>Arthropoda</taxon>
        <taxon>Hexapoda</taxon>
        <taxon>Insecta</taxon>
        <taxon>Pterygota</taxon>
        <taxon>Neoptera</taxon>
        <taxon>Endopterygota</taxon>
        <taxon>Hymenoptera</taxon>
        <taxon>Apocrita</taxon>
        <taxon>Aculeata</taxon>
        <taxon>Formicoidea</taxon>
        <taxon>Formicidae</taxon>
        <taxon>Myrmicinae</taxon>
        <taxon>Trachymyrmex</taxon>
    </lineage>
</organism>
<dbReference type="STRING" id="471704.A0A195E5B9"/>
<dbReference type="AlphaFoldDB" id="A0A195E5B9"/>